<accession>A0AAW5F5V7</accession>
<feature type="transmembrane region" description="Helical" evidence="1">
    <location>
        <begin position="52"/>
        <end position="71"/>
    </location>
</feature>
<evidence type="ECO:0000256" key="1">
    <source>
        <dbReference type="SAM" id="Phobius"/>
    </source>
</evidence>
<keyword evidence="1" id="KW-0472">Membrane</keyword>
<dbReference type="Proteomes" id="UP001203136">
    <property type="component" value="Unassembled WGS sequence"/>
</dbReference>
<sequence length="77" mass="8844">MNEELITDKINTHEIRINNHADRLDKLELHGAARDVKIDNLCEKLEKQTRSIYGLIGMVGTALVSFFFYAVQQGIFH</sequence>
<gene>
    <name evidence="2" type="ORF">K5I21_14780</name>
</gene>
<organism evidence="2 3">
    <name type="scientific">Clostridium symbiosum</name>
    <name type="common">Bacteroides symbiosus</name>
    <dbReference type="NCBI Taxonomy" id="1512"/>
    <lineage>
        <taxon>Bacteria</taxon>
        <taxon>Bacillati</taxon>
        <taxon>Bacillota</taxon>
        <taxon>Clostridia</taxon>
        <taxon>Lachnospirales</taxon>
        <taxon>Lachnospiraceae</taxon>
        <taxon>Otoolea</taxon>
    </lineage>
</organism>
<dbReference type="InterPro" id="IPR019715">
    <property type="entry name" value="Haemolysin_XhlA"/>
</dbReference>
<dbReference type="AlphaFoldDB" id="A0AAW5F5V7"/>
<proteinExistence type="predicted"/>
<comment type="caution">
    <text evidence="2">The sequence shown here is derived from an EMBL/GenBank/DDBJ whole genome shotgun (WGS) entry which is preliminary data.</text>
</comment>
<name>A0AAW5F5V7_CLOSY</name>
<protein>
    <submittedName>
        <fullName evidence="2">Hemolysin XhlA family protein</fullName>
    </submittedName>
</protein>
<keyword evidence="1" id="KW-0812">Transmembrane</keyword>
<evidence type="ECO:0000313" key="3">
    <source>
        <dbReference type="Proteomes" id="UP001203136"/>
    </source>
</evidence>
<keyword evidence="1" id="KW-1133">Transmembrane helix</keyword>
<dbReference type="Pfam" id="PF10779">
    <property type="entry name" value="XhlA"/>
    <property type="match status" value="1"/>
</dbReference>
<reference evidence="2" key="1">
    <citation type="journal article" date="2022" name="Cell Host Microbe">
        <title>Colonization of the live biotherapeutic product VE303 and modulation of the microbiota and metabolites in healthy volunteers.</title>
        <authorList>
            <person name="Dsouza M."/>
            <person name="Menon R."/>
            <person name="Crossette E."/>
            <person name="Bhattarai S.K."/>
            <person name="Schneider J."/>
            <person name="Kim Y.G."/>
            <person name="Reddy S."/>
            <person name="Caballero S."/>
            <person name="Felix C."/>
            <person name="Cornacchione L."/>
            <person name="Hendrickson J."/>
            <person name="Watson A.R."/>
            <person name="Minot S.S."/>
            <person name="Greenfield N."/>
            <person name="Schopf L."/>
            <person name="Szabady R."/>
            <person name="Patarroyo J."/>
            <person name="Smith W."/>
            <person name="Harrison P."/>
            <person name="Kuijper E.J."/>
            <person name="Kelly C.P."/>
            <person name="Olle B."/>
            <person name="Bobilev D."/>
            <person name="Silber J.L."/>
            <person name="Bucci V."/>
            <person name="Roberts B."/>
            <person name="Faith J."/>
            <person name="Norman J.M."/>
        </authorList>
    </citation>
    <scope>NUCLEOTIDE SEQUENCE</scope>
    <source>
        <strain evidence="2">VE303-04</strain>
    </source>
</reference>
<evidence type="ECO:0000313" key="2">
    <source>
        <dbReference type="EMBL" id="MCK0087117.1"/>
    </source>
</evidence>
<dbReference type="EMBL" id="JAINVB010000001">
    <property type="protein sequence ID" value="MCK0087117.1"/>
    <property type="molecule type" value="Genomic_DNA"/>
</dbReference>
<dbReference type="RefSeq" id="WP_024738507.1">
    <property type="nucleotide sequence ID" value="NZ_BAABZD010000005.1"/>
</dbReference>